<dbReference type="SMART" id="SM00382">
    <property type="entry name" value="AAA"/>
    <property type="match status" value="1"/>
</dbReference>
<dbReference type="InterPro" id="IPR015854">
    <property type="entry name" value="ABC_transpr_LolD-like"/>
</dbReference>
<accession>A0ABP7TKG5</accession>
<keyword evidence="4 6" id="KW-0067">ATP-binding</keyword>
<evidence type="ECO:0000256" key="3">
    <source>
        <dbReference type="ARBA" id="ARBA00022741"/>
    </source>
</evidence>
<dbReference type="Proteomes" id="UP001501353">
    <property type="component" value="Unassembled WGS sequence"/>
</dbReference>
<dbReference type="PANTHER" id="PTHR24220">
    <property type="entry name" value="IMPORT ATP-BINDING PROTEIN"/>
    <property type="match status" value="1"/>
</dbReference>
<reference evidence="7" key="1">
    <citation type="journal article" date="2019" name="Int. J. Syst. Evol. Microbiol.">
        <title>The Global Catalogue of Microorganisms (GCM) 10K type strain sequencing project: providing services to taxonomists for standard genome sequencing and annotation.</title>
        <authorList>
            <consortium name="The Broad Institute Genomics Platform"/>
            <consortium name="The Broad Institute Genome Sequencing Center for Infectious Disease"/>
            <person name="Wu L."/>
            <person name="Ma J."/>
        </authorList>
    </citation>
    <scope>NUCLEOTIDE SEQUENCE [LARGE SCALE GENOMIC DNA]</scope>
    <source>
        <strain evidence="7">JCM 16673</strain>
    </source>
</reference>
<dbReference type="Gene3D" id="3.40.50.300">
    <property type="entry name" value="P-loop containing nucleotide triphosphate hydrolases"/>
    <property type="match status" value="1"/>
</dbReference>
<feature type="domain" description="ABC transporter" evidence="5">
    <location>
        <begin position="6"/>
        <end position="223"/>
    </location>
</feature>
<organism evidence="6 7">
    <name type="scientific">Actimicrobium antarcticum</name>
    <dbReference type="NCBI Taxonomy" id="1051899"/>
    <lineage>
        <taxon>Bacteria</taxon>
        <taxon>Pseudomonadati</taxon>
        <taxon>Pseudomonadota</taxon>
        <taxon>Betaproteobacteria</taxon>
        <taxon>Burkholderiales</taxon>
        <taxon>Oxalobacteraceae</taxon>
        <taxon>Actimicrobium</taxon>
    </lineage>
</organism>
<dbReference type="InterPro" id="IPR017871">
    <property type="entry name" value="ABC_transporter-like_CS"/>
</dbReference>
<protein>
    <submittedName>
        <fullName evidence="6">ABC transporter ATP-binding protein</fullName>
    </submittedName>
</protein>
<keyword evidence="2" id="KW-1003">Cell membrane</keyword>
<sequence length="223" mass="23543">MQVPALECRAVKKAYGNGRVVLTHLDFILQPGEYVAIMGESGVGKSTLLNLIAGLDTPDAGTVLIDGVPISGLTDDQATHLRREKLGFIFQAFHVLPHLTLAQNVGLPLLLNGADMTRATEMLDKVGLQGRGNDFPRQLSGGELQRVAIARALVHRPKLVLADEPTGNLDPDTAHDVLTLLRDEIKSNGASAIMVTHSLAAAATADRILILTSAGLQALPAAA</sequence>
<dbReference type="PANTHER" id="PTHR24220:SF659">
    <property type="entry name" value="TRANSPORTER, PUTATIVE-RELATED"/>
    <property type="match status" value="1"/>
</dbReference>
<dbReference type="GO" id="GO:0005524">
    <property type="term" value="F:ATP binding"/>
    <property type="evidence" value="ECO:0007669"/>
    <property type="project" value="UniProtKB-KW"/>
</dbReference>
<evidence type="ECO:0000313" key="6">
    <source>
        <dbReference type="EMBL" id="GAA4027639.1"/>
    </source>
</evidence>
<comment type="caution">
    <text evidence="6">The sequence shown here is derived from an EMBL/GenBank/DDBJ whole genome shotgun (WGS) entry which is preliminary data.</text>
</comment>
<evidence type="ECO:0000256" key="1">
    <source>
        <dbReference type="ARBA" id="ARBA00022448"/>
    </source>
</evidence>
<keyword evidence="7" id="KW-1185">Reference proteome</keyword>
<dbReference type="InterPro" id="IPR017911">
    <property type="entry name" value="MacB-like_ATP-bd"/>
</dbReference>
<dbReference type="InterPro" id="IPR003439">
    <property type="entry name" value="ABC_transporter-like_ATP-bd"/>
</dbReference>
<dbReference type="EMBL" id="BAAAZE010000010">
    <property type="protein sequence ID" value="GAA4027639.1"/>
    <property type="molecule type" value="Genomic_DNA"/>
</dbReference>
<evidence type="ECO:0000256" key="4">
    <source>
        <dbReference type="ARBA" id="ARBA00022840"/>
    </source>
</evidence>
<keyword evidence="2" id="KW-0472">Membrane</keyword>
<dbReference type="InterPro" id="IPR003593">
    <property type="entry name" value="AAA+_ATPase"/>
</dbReference>
<evidence type="ECO:0000259" key="5">
    <source>
        <dbReference type="PROSITE" id="PS50893"/>
    </source>
</evidence>
<dbReference type="Pfam" id="PF00005">
    <property type="entry name" value="ABC_tran"/>
    <property type="match status" value="1"/>
</dbReference>
<dbReference type="SUPFAM" id="SSF52540">
    <property type="entry name" value="P-loop containing nucleoside triphosphate hydrolases"/>
    <property type="match status" value="1"/>
</dbReference>
<keyword evidence="1" id="KW-0813">Transport</keyword>
<gene>
    <name evidence="6" type="ORF">GCM10022212_27180</name>
</gene>
<keyword evidence="3" id="KW-0547">Nucleotide-binding</keyword>
<evidence type="ECO:0000256" key="2">
    <source>
        <dbReference type="ARBA" id="ARBA00022475"/>
    </source>
</evidence>
<name>A0ABP7TKG5_9BURK</name>
<dbReference type="CDD" id="cd03255">
    <property type="entry name" value="ABC_MJ0796_LolCDE_FtsE"/>
    <property type="match status" value="1"/>
</dbReference>
<evidence type="ECO:0000313" key="7">
    <source>
        <dbReference type="Proteomes" id="UP001501353"/>
    </source>
</evidence>
<dbReference type="PROSITE" id="PS00211">
    <property type="entry name" value="ABC_TRANSPORTER_1"/>
    <property type="match status" value="1"/>
</dbReference>
<dbReference type="InterPro" id="IPR027417">
    <property type="entry name" value="P-loop_NTPase"/>
</dbReference>
<proteinExistence type="predicted"/>
<dbReference type="PROSITE" id="PS50893">
    <property type="entry name" value="ABC_TRANSPORTER_2"/>
    <property type="match status" value="1"/>
</dbReference>